<dbReference type="Proteomes" id="UP001271007">
    <property type="component" value="Unassembled WGS sequence"/>
</dbReference>
<dbReference type="InterPro" id="IPR010730">
    <property type="entry name" value="HET"/>
</dbReference>
<evidence type="ECO:0000313" key="3">
    <source>
        <dbReference type="Proteomes" id="UP001271007"/>
    </source>
</evidence>
<protein>
    <recommendedName>
        <fullName evidence="1">Heterokaryon incompatibility domain-containing protein</fullName>
    </recommendedName>
</protein>
<feature type="domain" description="Heterokaryon incompatibility" evidence="1">
    <location>
        <begin position="23"/>
        <end position="110"/>
    </location>
</feature>
<dbReference type="Pfam" id="PF06985">
    <property type="entry name" value="HET"/>
    <property type="match status" value="1"/>
</dbReference>
<organism evidence="2 3">
    <name type="scientific">Extremus antarcticus</name>
    <dbReference type="NCBI Taxonomy" id="702011"/>
    <lineage>
        <taxon>Eukaryota</taxon>
        <taxon>Fungi</taxon>
        <taxon>Dikarya</taxon>
        <taxon>Ascomycota</taxon>
        <taxon>Pezizomycotina</taxon>
        <taxon>Dothideomycetes</taxon>
        <taxon>Dothideomycetidae</taxon>
        <taxon>Mycosphaerellales</taxon>
        <taxon>Extremaceae</taxon>
        <taxon>Extremus</taxon>
    </lineage>
</organism>
<gene>
    <name evidence="2" type="ORF">LTR09_004814</name>
</gene>
<dbReference type="PANTHER" id="PTHR10622:SF10">
    <property type="entry name" value="HET DOMAIN-CONTAINING PROTEIN"/>
    <property type="match status" value="1"/>
</dbReference>
<comment type="caution">
    <text evidence="2">The sequence shown here is derived from an EMBL/GenBank/DDBJ whole genome shotgun (WGS) entry which is preliminary data.</text>
</comment>
<name>A0AAJ0DHL0_9PEZI</name>
<dbReference type="AlphaFoldDB" id="A0AAJ0DHL0"/>
<proteinExistence type="predicted"/>
<reference evidence="2" key="1">
    <citation type="submission" date="2023-04" db="EMBL/GenBank/DDBJ databases">
        <title>Black Yeasts Isolated from many extreme environments.</title>
        <authorList>
            <person name="Coleine C."/>
            <person name="Stajich J.E."/>
            <person name="Selbmann L."/>
        </authorList>
    </citation>
    <scope>NUCLEOTIDE SEQUENCE</scope>
    <source>
        <strain evidence="2">CCFEE 5312</strain>
    </source>
</reference>
<evidence type="ECO:0000313" key="2">
    <source>
        <dbReference type="EMBL" id="KAK3054037.1"/>
    </source>
</evidence>
<sequence>MRLLDTHTFPPQAPPEKYTERPYAILSHTWTDDEVVYSDLEKSTPADDKQVSWEKIRGAQEKALSAGYDFIWIDTVCIDKSSSAELGEVINSMYRWYERAEICFAYLADVELDPLPRNADATVHASFVEALSKSRWWSRGWTLQELIAPNRLLFYDKHWRCLGDRAELATIIFLITRIHKPILYKGTSVDWNGTRGIRLNDFSVAQRMCWASGRQTTRVEDRAYSLLGILDISLDIRYGEADRAFIRLQETLMNYISDDSILAWEWDVTLPLESFSGRLLAPSPDCFAKAHDIVRGGGTEAFSMSNIGLNINAGLIHKDGFHLMKLECLRLQDPTKVLCLRLQHDHVRRTEIYHVEDSERLWLEDTPDEINISRSDIIVARDAELYEAAWFSSHSAILWLRLQNRMNTTNAEPELVLKYADPSPEPRAYNTIWNVESVEGELFNPALDNWNLHIEVGPDNEPSASLQTLLHLDQNTKPAQTYQGVEKLLDGYEPFGVVVGLDHQFVNATTVVRLTVSASGSRYPEDMYRGIMIGPRHSRVDAKAKPMPWILE</sequence>
<dbReference type="PANTHER" id="PTHR10622">
    <property type="entry name" value="HET DOMAIN-CONTAINING PROTEIN"/>
    <property type="match status" value="1"/>
</dbReference>
<evidence type="ECO:0000259" key="1">
    <source>
        <dbReference type="Pfam" id="PF06985"/>
    </source>
</evidence>
<keyword evidence="3" id="KW-1185">Reference proteome</keyword>
<dbReference type="EMBL" id="JAWDJX010000013">
    <property type="protein sequence ID" value="KAK3054037.1"/>
    <property type="molecule type" value="Genomic_DNA"/>
</dbReference>
<accession>A0AAJ0DHL0</accession>